<sequence>MDRYRSIKYPVWVKYNGEVSKILVEDEESIVNQCWEKISANSRVKQTAKFNGRSLDYEEKVVSLNTTEDNPMEFFKGDNIMAHGLPPMTQCGCNSAYTTPDHDPAKLIECNWPSRIERVKITGKRQSLLWMEHNMHNLTWSSEGCLVQYVRRIFLYDIIVEVGMPFLESLECEEEMSLFDPQRINIIAIRMFGVPIGVVVVKKPGSSSRRSLDDEKVIGQIYDYLKYIKTYTGSRHPIGILTSYYNWRVVWLSESNGFASSPTPSYHHSSGVRNPSYKITTEVPDWSKSQEAFVCSVYGQQSSGSFAERKLIGTPLIKWNDPDLLHFLISALFKMTLSPVDSVQLSTFDKGRSYIYVRKEEWSWDEPTQEGSLRYCDNRLPQFQNVDLFLLADLGGGADGRVWLAATMKGEVFVIKFSKDEVILEQEADIWKRVWRCDARVLRLNGRYGLAMPWVKPCDEADFENKEIQEAIKESVRTLASAGYRHDDLRRRHVGLYKTGSVYKAVLFDLAHVLSVNKEAVEESVVIMMKDLSINL</sequence>
<dbReference type="InterPro" id="IPR045417">
    <property type="entry name" value="DUF5898"/>
</dbReference>
<feature type="domain" description="DUF5898" evidence="1">
    <location>
        <begin position="393"/>
        <end position="497"/>
    </location>
</feature>
<organism evidence="2 3">
    <name type="scientific">Amphimedon queenslandica</name>
    <name type="common">Sponge</name>
    <dbReference type="NCBI Taxonomy" id="400682"/>
    <lineage>
        <taxon>Eukaryota</taxon>
        <taxon>Metazoa</taxon>
        <taxon>Porifera</taxon>
        <taxon>Demospongiae</taxon>
        <taxon>Heteroscleromorpha</taxon>
        <taxon>Haplosclerida</taxon>
        <taxon>Niphatidae</taxon>
        <taxon>Amphimedon</taxon>
    </lineage>
</organism>
<dbReference type="Proteomes" id="UP000007879">
    <property type="component" value="Unassembled WGS sequence"/>
</dbReference>
<dbReference type="SUPFAM" id="SSF56112">
    <property type="entry name" value="Protein kinase-like (PK-like)"/>
    <property type="match status" value="1"/>
</dbReference>
<dbReference type="AlphaFoldDB" id="A0AAN0J9C8"/>
<dbReference type="KEGG" id="aqu:109582816"/>
<dbReference type="InterPro" id="IPR011009">
    <property type="entry name" value="Kinase-like_dom_sf"/>
</dbReference>
<reference evidence="3" key="1">
    <citation type="journal article" date="2010" name="Nature">
        <title>The Amphimedon queenslandica genome and the evolution of animal complexity.</title>
        <authorList>
            <person name="Srivastava M."/>
            <person name="Simakov O."/>
            <person name="Chapman J."/>
            <person name="Fahey B."/>
            <person name="Gauthier M.E."/>
            <person name="Mitros T."/>
            <person name="Richards G.S."/>
            <person name="Conaco C."/>
            <person name="Dacre M."/>
            <person name="Hellsten U."/>
            <person name="Larroux C."/>
            <person name="Putnam N.H."/>
            <person name="Stanke M."/>
            <person name="Adamska M."/>
            <person name="Darling A."/>
            <person name="Degnan S.M."/>
            <person name="Oakley T.H."/>
            <person name="Plachetzki D.C."/>
            <person name="Zhai Y."/>
            <person name="Adamski M."/>
            <person name="Calcino A."/>
            <person name="Cummins S.F."/>
            <person name="Goodstein D.M."/>
            <person name="Harris C."/>
            <person name="Jackson D.J."/>
            <person name="Leys S.P."/>
            <person name="Shu S."/>
            <person name="Woodcroft B.J."/>
            <person name="Vervoort M."/>
            <person name="Kosik K.S."/>
            <person name="Manning G."/>
            <person name="Degnan B.M."/>
            <person name="Rokhsar D.S."/>
        </authorList>
    </citation>
    <scope>NUCLEOTIDE SEQUENCE [LARGE SCALE GENOMIC DNA]</scope>
</reference>
<reference evidence="2" key="2">
    <citation type="submission" date="2024-06" db="UniProtKB">
        <authorList>
            <consortium name="EnsemblMetazoa"/>
        </authorList>
    </citation>
    <scope>IDENTIFICATION</scope>
</reference>
<proteinExistence type="predicted"/>
<dbReference type="EnsemblMetazoa" id="XM_019997793.1">
    <property type="protein sequence ID" value="XP_019853352.1"/>
    <property type="gene ID" value="LOC109582816"/>
</dbReference>
<evidence type="ECO:0000313" key="3">
    <source>
        <dbReference type="Proteomes" id="UP000007879"/>
    </source>
</evidence>
<dbReference type="Pfam" id="PF19250">
    <property type="entry name" value="DUF5898"/>
    <property type="match status" value="1"/>
</dbReference>
<dbReference type="RefSeq" id="XP_019853352.1">
    <property type="nucleotide sequence ID" value="XM_019997793.1"/>
</dbReference>
<keyword evidence="3" id="KW-1185">Reference proteome</keyword>
<dbReference type="GeneID" id="109582816"/>
<evidence type="ECO:0000313" key="2">
    <source>
        <dbReference type="EnsemblMetazoa" id="XP_019853352.1"/>
    </source>
</evidence>
<name>A0AAN0J9C8_AMPQE</name>
<dbReference type="PANTHER" id="PTHR34871">
    <property type="entry name" value="DUF5898 DOMAIN-CONTAINING PROTEIN"/>
    <property type="match status" value="1"/>
</dbReference>
<accession>A0AAN0J9C8</accession>
<evidence type="ECO:0000259" key="1">
    <source>
        <dbReference type="Pfam" id="PF19250"/>
    </source>
</evidence>
<dbReference type="PANTHER" id="PTHR34871:SF1">
    <property type="entry name" value="DUF5898 DOMAIN-CONTAINING PROTEIN"/>
    <property type="match status" value="1"/>
</dbReference>
<protein>
    <recommendedName>
        <fullName evidence="1">DUF5898 domain-containing protein</fullName>
    </recommendedName>
</protein>